<evidence type="ECO:0000313" key="2">
    <source>
        <dbReference type="Proteomes" id="UP001231445"/>
    </source>
</evidence>
<gene>
    <name evidence="1" type="ORF">QQX03_10720</name>
</gene>
<protein>
    <submittedName>
        <fullName evidence="1">YdcH family protein</fullName>
    </submittedName>
</protein>
<dbReference type="KEGG" id="arue:QQX03_10720"/>
<keyword evidence="2" id="KW-1185">Reference proteome</keyword>
<dbReference type="EMBL" id="CP127221">
    <property type="protein sequence ID" value="WIW95404.1"/>
    <property type="molecule type" value="Genomic_DNA"/>
</dbReference>
<dbReference type="Pfam" id="PF04325">
    <property type="entry name" value="DUF465"/>
    <property type="match status" value="1"/>
</dbReference>
<proteinExistence type="predicted"/>
<accession>A0A9Y2B4V5</accession>
<dbReference type="InterPro" id="IPR038444">
    <property type="entry name" value="DUF465_sf"/>
</dbReference>
<evidence type="ECO:0000313" key="1">
    <source>
        <dbReference type="EMBL" id="WIW95404.1"/>
    </source>
</evidence>
<dbReference type="AlphaFoldDB" id="A0A9Y2B4V5"/>
<dbReference type="Proteomes" id="UP001231445">
    <property type="component" value="Chromosome"/>
</dbReference>
<reference evidence="1 2" key="1">
    <citation type="submission" date="2023-06" db="EMBL/GenBank/DDBJ databases">
        <title>Altererythrobacter rubellus NBRC 112769 genome.</title>
        <authorList>
            <person name="Zhang K."/>
        </authorList>
    </citation>
    <scope>NUCLEOTIDE SEQUENCE [LARGE SCALE GENOMIC DNA]</scope>
    <source>
        <strain evidence="1 2">NBRC 112769</strain>
    </source>
</reference>
<dbReference type="InterPro" id="IPR007420">
    <property type="entry name" value="DUF465"/>
</dbReference>
<dbReference type="Gene3D" id="6.10.280.50">
    <property type="match status" value="1"/>
</dbReference>
<name>A0A9Y2B4V5_9SPHN</name>
<sequence>MVSTHVQALQNKHAGLEAQLREEMNRPAPDTSTIQMLKKQKLQIKQELAEA</sequence>
<organism evidence="1 2">
    <name type="scientific">Altererythrobacter rubellus</name>
    <dbReference type="NCBI Taxonomy" id="2173831"/>
    <lineage>
        <taxon>Bacteria</taxon>
        <taxon>Pseudomonadati</taxon>
        <taxon>Pseudomonadota</taxon>
        <taxon>Alphaproteobacteria</taxon>
        <taxon>Sphingomonadales</taxon>
        <taxon>Erythrobacteraceae</taxon>
        <taxon>Altererythrobacter</taxon>
    </lineage>
</organism>
<dbReference type="RefSeq" id="WP_285975719.1">
    <property type="nucleotide sequence ID" value="NZ_CP127221.1"/>
</dbReference>